<organism evidence="1 2">
    <name type="scientific">Phanerochaete carnosa (strain HHB-10118-sp)</name>
    <name type="common">White-rot fungus</name>
    <name type="synonym">Peniophora carnosa</name>
    <dbReference type="NCBI Taxonomy" id="650164"/>
    <lineage>
        <taxon>Eukaryota</taxon>
        <taxon>Fungi</taxon>
        <taxon>Dikarya</taxon>
        <taxon>Basidiomycota</taxon>
        <taxon>Agaricomycotina</taxon>
        <taxon>Agaricomycetes</taxon>
        <taxon>Polyporales</taxon>
        <taxon>Phanerochaetaceae</taxon>
        <taxon>Phanerochaete</taxon>
    </lineage>
</organism>
<reference evidence="1 2" key="1">
    <citation type="journal article" date="2012" name="BMC Genomics">
        <title>Comparative genomics of the white-rot fungi, Phanerochaete carnosa and P. chrysosporium, to elucidate the genetic basis of the distinct wood types they colonize.</title>
        <authorList>
            <person name="Suzuki H."/>
            <person name="MacDonald J."/>
            <person name="Syed K."/>
            <person name="Salamov A."/>
            <person name="Hori C."/>
            <person name="Aerts A."/>
            <person name="Henrissat B."/>
            <person name="Wiebenga A."/>
            <person name="vanKuyk P.A."/>
            <person name="Barry K."/>
            <person name="Lindquist E."/>
            <person name="LaButti K."/>
            <person name="Lapidus A."/>
            <person name="Lucas S."/>
            <person name="Coutinho P."/>
            <person name="Gong Y."/>
            <person name="Samejima M."/>
            <person name="Mahadevan R."/>
            <person name="Abou-Zaid M."/>
            <person name="de Vries R.P."/>
            <person name="Igarashi K."/>
            <person name="Yadav J.S."/>
            <person name="Grigoriev I.V."/>
            <person name="Master E.R."/>
        </authorList>
    </citation>
    <scope>NUCLEOTIDE SEQUENCE [LARGE SCALE GENOMIC DNA]</scope>
    <source>
        <strain evidence="1 2">HHB-10118-sp</strain>
    </source>
</reference>
<dbReference type="Gene3D" id="3.80.10.10">
    <property type="entry name" value="Ribonuclease Inhibitor"/>
    <property type="match status" value="1"/>
</dbReference>
<dbReference type="GeneID" id="18908642"/>
<evidence type="ECO:0000313" key="2">
    <source>
        <dbReference type="Proteomes" id="UP000008370"/>
    </source>
</evidence>
<dbReference type="KEGG" id="pco:PHACADRAFT_144871"/>
<accession>K5VWK8</accession>
<dbReference type="RefSeq" id="XP_007396240.1">
    <property type="nucleotide sequence ID" value="XM_007396178.1"/>
</dbReference>
<dbReference type="Gene3D" id="1.20.1280.50">
    <property type="match status" value="1"/>
</dbReference>
<protein>
    <submittedName>
        <fullName evidence="1">Uncharacterized protein</fullName>
    </submittedName>
</protein>
<keyword evidence="2" id="KW-1185">Reference proteome</keyword>
<dbReference type="OrthoDB" id="2800666at2759"/>
<dbReference type="Proteomes" id="UP000008370">
    <property type="component" value="Unassembled WGS sequence"/>
</dbReference>
<dbReference type="InterPro" id="IPR032675">
    <property type="entry name" value="LRR_dom_sf"/>
</dbReference>
<proteinExistence type="predicted"/>
<name>K5VWK8_PHACS</name>
<dbReference type="AlphaFoldDB" id="K5VWK8"/>
<dbReference type="HOGENOM" id="CLU_024199_2_2_1"/>
<gene>
    <name evidence="1" type="ORF">PHACADRAFT_144871</name>
</gene>
<evidence type="ECO:0000313" key="1">
    <source>
        <dbReference type="EMBL" id="EKM55933.1"/>
    </source>
</evidence>
<dbReference type="InParanoid" id="K5VWK8"/>
<sequence>MTGSYSPLSREDRIQIEEQIVSYKGEIARLNRRLNADANIMRLPDELLTEIFVHYVCAWQTLPPRNRGHVMQPLGWLQITHICHHWREIALCSSVLWTSISVGNSTELTSTLIERSSQADLHIQGCLTYPELDGFTDGYHEWRPLGQVSHRIRSLRLDIVAETPPFLPANSGIPPLSGLKTLVLDVPLYFRAVQQLPSFLVSDTISLNYLKTHTFAFTAIQPLLSSSLRALSLRRFCMSRTPWGTVFDTLRNLTNLEQLDLEDSFMPLPTNFTELPFIAGRVVTLPSLRSLSLSAEVAAPAGLVLRQLRFPGQATLTIKYGDQFQEDGPTVEFDESQDLACLAIATSLRLSGETATSPPPPILALRLDSGGQMKHLHLNGIPRIVGWPHTIPLDRPISAHTTNPILSIEAGYRFPDLLSQLCITPPLRQVQSLDITSCHVLTSFSDALQKAFAHLPFLSTIRVADNSVLPLLIAMLPGEHNGDGSPIPFPALKTLYIRDFLFLLPDGWDGESDENVCALDLMLSQRALRGRRLDQLFITECSRVLPEDIRRLEVHVGLLTWDGVSYPSDVW</sequence>
<dbReference type="SUPFAM" id="SSF52047">
    <property type="entry name" value="RNI-like"/>
    <property type="match status" value="1"/>
</dbReference>
<dbReference type="EMBL" id="JH930472">
    <property type="protein sequence ID" value="EKM55933.1"/>
    <property type="molecule type" value="Genomic_DNA"/>
</dbReference>